<dbReference type="OMA" id="HTFGLKY"/>
<dbReference type="EMBL" id="LJIJ01000013">
    <property type="protein sequence ID" value="ODN05878.1"/>
    <property type="molecule type" value="Genomic_DNA"/>
</dbReference>
<dbReference type="InterPro" id="IPR026620">
    <property type="entry name" value="TMEM177"/>
</dbReference>
<dbReference type="PANTHER" id="PTHR21824">
    <property type="entry name" value="TRANSMEMBRANE PROTEIN 177"/>
    <property type="match status" value="1"/>
</dbReference>
<dbReference type="Proteomes" id="UP000094527">
    <property type="component" value="Unassembled WGS sequence"/>
</dbReference>
<keyword evidence="1" id="KW-0472">Membrane</keyword>
<keyword evidence="1" id="KW-1133">Transmembrane helix</keyword>
<evidence type="ECO:0000313" key="3">
    <source>
        <dbReference type="Proteomes" id="UP000094527"/>
    </source>
</evidence>
<proteinExistence type="predicted"/>
<dbReference type="STRING" id="48709.A0A1D2NKS0"/>
<feature type="transmembrane region" description="Helical" evidence="1">
    <location>
        <begin position="185"/>
        <end position="202"/>
    </location>
</feature>
<protein>
    <submittedName>
        <fullName evidence="2">Transmembrane protein</fullName>
    </submittedName>
</protein>
<feature type="transmembrane region" description="Helical" evidence="1">
    <location>
        <begin position="32"/>
        <end position="56"/>
    </location>
</feature>
<accession>A0A1D2NKS0</accession>
<evidence type="ECO:0000313" key="2">
    <source>
        <dbReference type="EMBL" id="ODN05878.1"/>
    </source>
</evidence>
<dbReference type="OrthoDB" id="110174at2759"/>
<reference evidence="2 3" key="1">
    <citation type="journal article" date="2016" name="Genome Biol. Evol.">
        <title>Gene Family Evolution Reflects Adaptation to Soil Environmental Stressors in the Genome of the Collembolan Orchesella cincta.</title>
        <authorList>
            <person name="Faddeeva-Vakhrusheva A."/>
            <person name="Derks M.F."/>
            <person name="Anvar S.Y."/>
            <person name="Agamennone V."/>
            <person name="Suring W."/>
            <person name="Smit S."/>
            <person name="van Straalen N.M."/>
            <person name="Roelofs D."/>
        </authorList>
    </citation>
    <scope>NUCLEOTIDE SEQUENCE [LARGE SCALE GENOMIC DNA]</scope>
    <source>
        <tissue evidence="2">Mixed pool</tissue>
    </source>
</reference>
<evidence type="ECO:0000256" key="1">
    <source>
        <dbReference type="SAM" id="Phobius"/>
    </source>
</evidence>
<keyword evidence="1 2" id="KW-0812">Transmembrane</keyword>
<dbReference type="GO" id="GO:0016020">
    <property type="term" value="C:membrane"/>
    <property type="evidence" value="ECO:0007669"/>
    <property type="project" value="TreeGrafter"/>
</dbReference>
<sequence>MSTSEKPTPYMAKKAKATPPPSYWTTNHGRNVIGVVAAVGGAVYFGGHTVLHTFFLDKYRDAMQLYKHGFPTPLSPATLTRCRSVVADLNVKLKTPDSVGFFCVLGMDMFHAGSLKLRGGSIVGVPRHFSYEAQEQIERNDIMVENKPVEWGSDGAQLLKDSLILSERAQKFAIAREIVMTNNHAPYIHGGLGASAIFAYFCTTRTLNEKLYGLARPKSFRVFMYSLVGSFAFGLWATATDILTKRYERKADERVGGMGIEYAKGGVEFYAKTLERNMALRSLMGPKGEKMFTFYGNDVEFIRQQHIPYTERKRNLEVIAENLSKVNVAEENPYA</sequence>
<gene>
    <name evidence="2" type="ORF">Ocin01_00742</name>
</gene>
<dbReference type="PANTHER" id="PTHR21824:SF4">
    <property type="entry name" value="TRANSMEMBRANE PROTEIN 177"/>
    <property type="match status" value="1"/>
</dbReference>
<dbReference type="AlphaFoldDB" id="A0A1D2NKS0"/>
<name>A0A1D2NKS0_ORCCI</name>
<comment type="caution">
    <text evidence="2">The sequence shown here is derived from an EMBL/GenBank/DDBJ whole genome shotgun (WGS) entry which is preliminary data.</text>
</comment>
<keyword evidence="3" id="KW-1185">Reference proteome</keyword>
<feature type="transmembrane region" description="Helical" evidence="1">
    <location>
        <begin position="222"/>
        <end position="244"/>
    </location>
</feature>
<organism evidence="2 3">
    <name type="scientific">Orchesella cincta</name>
    <name type="common">Springtail</name>
    <name type="synonym">Podura cincta</name>
    <dbReference type="NCBI Taxonomy" id="48709"/>
    <lineage>
        <taxon>Eukaryota</taxon>
        <taxon>Metazoa</taxon>
        <taxon>Ecdysozoa</taxon>
        <taxon>Arthropoda</taxon>
        <taxon>Hexapoda</taxon>
        <taxon>Collembola</taxon>
        <taxon>Entomobryomorpha</taxon>
        <taxon>Entomobryoidea</taxon>
        <taxon>Orchesellidae</taxon>
        <taxon>Orchesellinae</taxon>
        <taxon>Orchesella</taxon>
    </lineage>
</organism>